<reference evidence="1 2" key="1">
    <citation type="journal article" date="2021" name="Commun. Biol.">
        <title>Genomic insights into the host specific adaptation of the Pneumocystis genus.</title>
        <authorList>
            <person name="Cisse O.H."/>
            <person name="Ma L."/>
            <person name="Dekker J.P."/>
            <person name="Khil P.P."/>
            <person name="Youn J.-H."/>
            <person name="Brenchley J.M."/>
            <person name="Blair R."/>
            <person name="Pahar B."/>
            <person name="Chabe M."/>
            <person name="Van Rompay K.K.A."/>
            <person name="Keesler R."/>
            <person name="Sukura A."/>
            <person name="Hirsch V."/>
            <person name="Kutty G."/>
            <person name="Liu Y."/>
            <person name="Peng L."/>
            <person name="Chen J."/>
            <person name="Song J."/>
            <person name="Weissenbacher-Lang C."/>
            <person name="Xu J."/>
            <person name="Upham N.S."/>
            <person name="Stajich J.E."/>
            <person name="Cuomo C.A."/>
            <person name="Cushion M.T."/>
            <person name="Kovacs J.A."/>
        </authorList>
    </citation>
    <scope>NUCLEOTIDE SEQUENCE [LARGE SCALE GENOMIC DNA]</scope>
    <source>
        <strain evidence="1 2">RABM</strain>
    </source>
</reference>
<evidence type="ECO:0000313" key="1">
    <source>
        <dbReference type="EMBL" id="KAG4305864.1"/>
    </source>
</evidence>
<name>A0ACB7CG09_9ASCO</name>
<dbReference type="Proteomes" id="UP000768646">
    <property type="component" value="Unassembled WGS sequence"/>
</dbReference>
<dbReference type="EMBL" id="JABTEG010000002">
    <property type="protein sequence ID" value="KAG4305864.1"/>
    <property type="molecule type" value="Genomic_DNA"/>
</dbReference>
<keyword evidence="2" id="KW-1185">Reference proteome</keyword>
<accession>A0ACB7CG09</accession>
<comment type="caution">
    <text evidence="1">The sequence shown here is derived from an EMBL/GenBank/DDBJ whole genome shotgun (WGS) entry which is preliminary data.</text>
</comment>
<organism evidence="1 2">
    <name type="scientific">Pneumocystis oryctolagi</name>
    <dbReference type="NCBI Taxonomy" id="42067"/>
    <lineage>
        <taxon>Eukaryota</taxon>
        <taxon>Fungi</taxon>
        <taxon>Dikarya</taxon>
        <taxon>Ascomycota</taxon>
        <taxon>Taphrinomycotina</taxon>
        <taxon>Pneumocystomycetes</taxon>
        <taxon>Pneumocystaceae</taxon>
        <taxon>Pneumocystis</taxon>
    </lineage>
</organism>
<gene>
    <name evidence="1" type="ORF">PORY_000774</name>
</gene>
<proteinExistence type="predicted"/>
<sequence>MTSSFRSWKFSFSSFFLKSTPFSSFSDFSIKQTISEIWAKPTFRDLFSDDSVSKRNEKEPSDKWRFLLPIQYSYHSPQYPIVLCHGLGFFEKVPSSLPTFQLHYWGSIFESLKKLGCQVYVTKVPSTGTIAQRAKELSKQLSSMVKGKRVNLVAHSMGGLDCRYLLSKHLYTNFYPVSLTTLSCPHRGSPFMDWCRDYLGLGRVFPHTTGTVRKQDTEEQKTPVLKDSHKKDENNSSISSTILTSIMFSQTMDTPAYANLTTTYLKESFNPFILDSLGVKYYSFAAVTPPVPIWHPLYLPNYVVSQAEGIHNDGLVSVESATWGKLLGVLDCDHWELRGRRVGVGAGFSKRNFDVDDFYCALATHLWNENF</sequence>
<evidence type="ECO:0000313" key="2">
    <source>
        <dbReference type="Proteomes" id="UP000768646"/>
    </source>
</evidence>
<protein>
    <submittedName>
        <fullName evidence="1">Uncharacterized protein</fullName>
    </submittedName>
</protein>